<dbReference type="Pfam" id="PF07691">
    <property type="entry name" value="PA14"/>
    <property type="match status" value="1"/>
</dbReference>
<keyword evidence="8" id="KW-1185">Reference proteome</keyword>
<sequence length="564" mass="62705">MKYASFRSLLIATSIPVLTSALAAQDEKVLQFGRETFTSCSLCHGADGRGGKAGDIVMAPSLHDSAFVGSSPEALVAIILKGIHKEDDKYLQVMVPLEEALNDEQIAAVSTYIRNDFAGKKGVITPRFVKKVRSEFKSRTTAWKRKELEQLLARLEAGSLISNLRYSIYEGHWEELPDFSTLKPSQTGKIAGNKLTLNVVENSQRAFAAVFEGDLTLKHSDDYEFALWALNQGALIVDGENMLVTKGENAASITTATEKLEAGEHTFKVHYLFNGGKARLALSMTSKTLGEINLGDRPISNGKNKKETDYPPIVLQPEHGEAIVHRAFLPDEKPRAIAVGYPGGINLSWNAGTLNLAQIWRGPFLDVAPHWNHRGSGSQPLGGPRLAPANGMPFQILESLETPWVAFSEAKIKYERDTANPQKQITFDIEHPDYQFVGYRLDEKRFPTFIYRYRSLEITDTFAPATLEGQDAIVRTLKLQGEPEANLYLRICDTYSSDKEVKENEWITTDKLSIKLEGALPLARKSTEQSEILARIEKPGEIKITYRWLAPRKTSSPDTKPSKP</sequence>
<dbReference type="Gene3D" id="1.10.760.10">
    <property type="entry name" value="Cytochrome c-like domain"/>
    <property type="match status" value="1"/>
</dbReference>
<keyword evidence="1 4" id="KW-0349">Heme</keyword>
<dbReference type="PROSITE" id="PS51007">
    <property type="entry name" value="CYTC"/>
    <property type="match status" value="1"/>
</dbReference>
<keyword evidence="2 4" id="KW-0479">Metal-binding</keyword>
<dbReference type="InterPro" id="IPR009056">
    <property type="entry name" value="Cyt_c-like_dom"/>
</dbReference>
<evidence type="ECO:0000256" key="2">
    <source>
        <dbReference type="ARBA" id="ARBA00022723"/>
    </source>
</evidence>
<keyword evidence="5" id="KW-0732">Signal</keyword>
<dbReference type="PANTHER" id="PTHR35008">
    <property type="entry name" value="BLL4482 PROTEIN-RELATED"/>
    <property type="match status" value="1"/>
</dbReference>
<feature type="domain" description="Cytochrome c" evidence="6">
    <location>
        <begin position="28"/>
        <end position="117"/>
    </location>
</feature>
<accession>A0ABW5D7A2</accession>
<proteinExistence type="predicted"/>
<evidence type="ECO:0000256" key="5">
    <source>
        <dbReference type="SAM" id="SignalP"/>
    </source>
</evidence>
<protein>
    <submittedName>
        <fullName evidence="7">C-type cytochrome</fullName>
    </submittedName>
</protein>
<dbReference type="RefSeq" id="WP_386818129.1">
    <property type="nucleotide sequence ID" value="NZ_JBHUIT010000002.1"/>
</dbReference>
<dbReference type="InterPro" id="IPR011658">
    <property type="entry name" value="PA14_dom"/>
</dbReference>
<evidence type="ECO:0000259" key="6">
    <source>
        <dbReference type="PROSITE" id="PS51007"/>
    </source>
</evidence>
<feature type="signal peptide" evidence="5">
    <location>
        <begin position="1"/>
        <end position="23"/>
    </location>
</feature>
<evidence type="ECO:0000256" key="3">
    <source>
        <dbReference type="ARBA" id="ARBA00023004"/>
    </source>
</evidence>
<organism evidence="7 8">
    <name type="scientific">Luteolibacter algae</name>
    <dbReference type="NCBI Taxonomy" id="454151"/>
    <lineage>
        <taxon>Bacteria</taxon>
        <taxon>Pseudomonadati</taxon>
        <taxon>Verrucomicrobiota</taxon>
        <taxon>Verrucomicrobiia</taxon>
        <taxon>Verrucomicrobiales</taxon>
        <taxon>Verrucomicrobiaceae</taxon>
        <taxon>Luteolibacter</taxon>
    </lineage>
</organism>
<dbReference type="SUPFAM" id="SSF56988">
    <property type="entry name" value="Anthrax protective antigen"/>
    <property type="match status" value="1"/>
</dbReference>
<dbReference type="SUPFAM" id="SSF46626">
    <property type="entry name" value="Cytochrome c"/>
    <property type="match status" value="1"/>
</dbReference>
<evidence type="ECO:0000313" key="7">
    <source>
        <dbReference type="EMBL" id="MFD2255471.1"/>
    </source>
</evidence>
<dbReference type="InterPro" id="IPR051459">
    <property type="entry name" value="Cytochrome_c-type_DH"/>
</dbReference>
<name>A0ABW5D7A2_9BACT</name>
<dbReference type="Proteomes" id="UP001597375">
    <property type="component" value="Unassembled WGS sequence"/>
</dbReference>
<evidence type="ECO:0000313" key="8">
    <source>
        <dbReference type="Proteomes" id="UP001597375"/>
    </source>
</evidence>
<dbReference type="PANTHER" id="PTHR35008:SF8">
    <property type="entry name" value="ALCOHOL DEHYDROGENASE CYTOCHROME C SUBUNIT"/>
    <property type="match status" value="1"/>
</dbReference>
<dbReference type="Pfam" id="PF00034">
    <property type="entry name" value="Cytochrom_C"/>
    <property type="match status" value="1"/>
</dbReference>
<keyword evidence="3 4" id="KW-0408">Iron</keyword>
<dbReference type="EMBL" id="JBHUIT010000002">
    <property type="protein sequence ID" value="MFD2255471.1"/>
    <property type="molecule type" value="Genomic_DNA"/>
</dbReference>
<feature type="chain" id="PRO_5045694201" evidence="5">
    <location>
        <begin position="24"/>
        <end position="564"/>
    </location>
</feature>
<evidence type="ECO:0000256" key="1">
    <source>
        <dbReference type="ARBA" id="ARBA00022617"/>
    </source>
</evidence>
<evidence type="ECO:0000256" key="4">
    <source>
        <dbReference type="PROSITE-ProRule" id="PRU00433"/>
    </source>
</evidence>
<dbReference type="Gene3D" id="2.60.120.380">
    <property type="match status" value="1"/>
</dbReference>
<dbReference type="InterPro" id="IPR036909">
    <property type="entry name" value="Cyt_c-like_dom_sf"/>
</dbReference>
<gene>
    <name evidence="7" type="ORF">ACFSSA_02175</name>
</gene>
<reference evidence="8" key="1">
    <citation type="journal article" date="2019" name="Int. J. Syst. Evol. Microbiol.">
        <title>The Global Catalogue of Microorganisms (GCM) 10K type strain sequencing project: providing services to taxonomists for standard genome sequencing and annotation.</title>
        <authorList>
            <consortium name="The Broad Institute Genomics Platform"/>
            <consortium name="The Broad Institute Genome Sequencing Center for Infectious Disease"/>
            <person name="Wu L."/>
            <person name="Ma J."/>
        </authorList>
    </citation>
    <scope>NUCLEOTIDE SEQUENCE [LARGE SCALE GENOMIC DNA]</scope>
    <source>
        <strain evidence="8">CGMCC 4.7106</strain>
    </source>
</reference>
<comment type="caution">
    <text evidence="7">The sequence shown here is derived from an EMBL/GenBank/DDBJ whole genome shotgun (WGS) entry which is preliminary data.</text>
</comment>